<gene>
    <name evidence="7" type="primary">LOC113726763</name>
</gene>
<dbReference type="PANTHER" id="PTHR13105">
    <property type="entry name" value="MYELOID LEUKEMIA FACTOR"/>
    <property type="match status" value="1"/>
</dbReference>
<accession>A0ABM4WI30</accession>
<evidence type="ECO:0000256" key="4">
    <source>
        <dbReference type="ARBA" id="ARBA00022553"/>
    </source>
</evidence>
<reference evidence="7" key="1">
    <citation type="submission" date="2025-08" db="UniProtKB">
        <authorList>
            <consortium name="RefSeq"/>
        </authorList>
    </citation>
    <scope>IDENTIFICATION</scope>
    <source>
        <tissue evidence="7">Leaves</tissue>
    </source>
</reference>
<protein>
    <recommendedName>
        <fullName evidence="8">Myeloid leukemia factor 1-like</fullName>
    </recommendedName>
</protein>
<dbReference type="InterPro" id="IPR019376">
    <property type="entry name" value="Myeloid_leukemia_factor"/>
</dbReference>
<keyword evidence="6" id="KW-1185">Reference proteome</keyword>
<dbReference type="RefSeq" id="XP_071931374.1">
    <property type="nucleotide sequence ID" value="XM_072075273.1"/>
</dbReference>
<evidence type="ECO:0000256" key="5">
    <source>
        <dbReference type="SAM" id="MobiDB-lite"/>
    </source>
</evidence>
<dbReference type="GeneID" id="113726763"/>
<comment type="similarity">
    <text evidence="2">Belongs to the MLF family.</text>
</comment>
<comment type="subcellular location">
    <subcellularLocation>
        <location evidence="1">Cytoplasm</location>
    </subcellularLocation>
</comment>
<name>A0ABM4WI30_COFAR</name>
<dbReference type="Pfam" id="PF10248">
    <property type="entry name" value="Mlf1IP"/>
    <property type="match status" value="1"/>
</dbReference>
<evidence type="ECO:0000256" key="2">
    <source>
        <dbReference type="ARBA" id="ARBA00008332"/>
    </source>
</evidence>
<keyword evidence="3" id="KW-0963">Cytoplasm</keyword>
<sequence length="277" mass="30136">MSGIFGGRDPFDDPFFTRPLGGLFGSKMSASAAPSGDPVHSNRLKAPIIEELDIEDDNISGGEEDPGTASANQNPFVEHPEDQIDDHHKSKTNSKNKELVYRSDRNKVGGERPQKGSVSFQKVTYGGINGAYYTASTTRRTGNDGVVLEDRKEADSTTGQATHRISKGIHDKGHSVTRQLNADGEVDTMQTLHNLDEDELAGFDQSWRGSADMHLPGWDMPLDFHSKPGIGGSRLTSWSGWGQPIWQQLGRDASLRPGAQADSARGRPKKTVSIPIE</sequence>
<evidence type="ECO:0000256" key="1">
    <source>
        <dbReference type="ARBA" id="ARBA00004496"/>
    </source>
</evidence>
<keyword evidence="4" id="KW-0597">Phosphoprotein</keyword>
<proteinExistence type="inferred from homology"/>
<feature type="region of interest" description="Disordered" evidence="5">
    <location>
        <begin position="1"/>
        <end position="115"/>
    </location>
</feature>
<feature type="compositionally biased region" description="Basic and acidic residues" evidence="5">
    <location>
        <begin position="95"/>
        <end position="114"/>
    </location>
</feature>
<evidence type="ECO:0000313" key="7">
    <source>
        <dbReference type="RefSeq" id="XP_071931374.1"/>
    </source>
</evidence>
<organism evidence="6 7">
    <name type="scientific">Coffea arabica</name>
    <name type="common">Arabian coffee</name>
    <dbReference type="NCBI Taxonomy" id="13443"/>
    <lineage>
        <taxon>Eukaryota</taxon>
        <taxon>Viridiplantae</taxon>
        <taxon>Streptophyta</taxon>
        <taxon>Embryophyta</taxon>
        <taxon>Tracheophyta</taxon>
        <taxon>Spermatophyta</taxon>
        <taxon>Magnoliopsida</taxon>
        <taxon>eudicotyledons</taxon>
        <taxon>Gunneridae</taxon>
        <taxon>Pentapetalae</taxon>
        <taxon>asterids</taxon>
        <taxon>lamiids</taxon>
        <taxon>Gentianales</taxon>
        <taxon>Rubiaceae</taxon>
        <taxon>Ixoroideae</taxon>
        <taxon>Gardenieae complex</taxon>
        <taxon>Bertiereae - Coffeeae clade</taxon>
        <taxon>Coffeeae</taxon>
        <taxon>Coffea</taxon>
    </lineage>
</organism>
<feature type="compositionally biased region" description="Acidic residues" evidence="5">
    <location>
        <begin position="50"/>
        <end position="66"/>
    </location>
</feature>
<feature type="compositionally biased region" description="Basic and acidic residues" evidence="5">
    <location>
        <begin position="78"/>
        <end position="88"/>
    </location>
</feature>
<evidence type="ECO:0008006" key="8">
    <source>
        <dbReference type="Google" id="ProtNLM"/>
    </source>
</evidence>
<dbReference type="Proteomes" id="UP001652660">
    <property type="component" value="Chromosome 2c"/>
</dbReference>
<evidence type="ECO:0000313" key="6">
    <source>
        <dbReference type="Proteomes" id="UP001652660"/>
    </source>
</evidence>
<feature type="region of interest" description="Disordered" evidence="5">
    <location>
        <begin position="249"/>
        <end position="277"/>
    </location>
</feature>
<evidence type="ECO:0000256" key="3">
    <source>
        <dbReference type="ARBA" id="ARBA00022490"/>
    </source>
</evidence>